<accession>A0A914Q2B0</accession>
<evidence type="ECO:0000313" key="1">
    <source>
        <dbReference type="Proteomes" id="UP000887578"/>
    </source>
</evidence>
<dbReference type="Gene3D" id="3.30.710.10">
    <property type="entry name" value="Potassium Channel Kv1.1, Chain A"/>
    <property type="match status" value="1"/>
</dbReference>
<evidence type="ECO:0000313" key="2">
    <source>
        <dbReference type="WBParaSite" id="PDA_v2.g21265.t1"/>
    </source>
</evidence>
<organism evidence="1 2">
    <name type="scientific">Panagrolaimus davidi</name>
    <dbReference type="NCBI Taxonomy" id="227884"/>
    <lineage>
        <taxon>Eukaryota</taxon>
        <taxon>Metazoa</taxon>
        <taxon>Ecdysozoa</taxon>
        <taxon>Nematoda</taxon>
        <taxon>Chromadorea</taxon>
        <taxon>Rhabditida</taxon>
        <taxon>Tylenchina</taxon>
        <taxon>Panagrolaimomorpha</taxon>
        <taxon>Panagrolaimoidea</taxon>
        <taxon>Panagrolaimidae</taxon>
        <taxon>Panagrolaimus</taxon>
    </lineage>
</organism>
<dbReference type="AlphaFoldDB" id="A0A914Q2B0"/>
<reference evidence="2" key="1">
    <citation type="submission" date="2022-11" db="UniProtKB">
        <authorList>
            <consortium name="WormBaseParasite"/>
        </authorList>
    </citation>
    <scope>IDENTIFICATION</scope>
</reference>
<dbReference type="Proteomes" id="UP000887578">
    <property type="component" value="Unplaced"/>
</dbReference>
<proteinExistence type="predicted"/>
<sequence length="140" mass="16459">MLKFEIKEAIENKMVIQDFPFKIVDISIKLLYGKSILLKNLLEDMLLLYKFGHKYRIKFIMDLIEEHLIKQISQANVVYLFKFSSPDASNVIKLHQKCIDYFMKCLKETTPIYAIESLEEKFLASMVLKSLHSNFTDTNV</sequence>
<dbReference type="InterPro" id="IPR011333">
    <property type="entry name" value="SKP1/BTB/POZ_sf"/>
</dbReference>
<dbReference type="WBParaSite" id="PDA_v2.g21265.t1">
    <property type="protein sequence ID" value="PDA_v2.g21265.t1"/>
    <property type="gene ID" value="PDA_v2.g21265"/>
</dbReference>
<keyword evidence="1" id="KW-1185">Reference proteome</keyword>
<protein>
    <submittedName>
        <fullName evidence="2">Uncharacterized protein</fullName>
    </submittedName>
</protein>
<name>A0A914Q2B0_9BILA</name>